<feature type="chain" id="PRO_5039580678" description="Lipoprotein" evidence="2">
    <location>
        <begin position="27"/>
        <end position="220"/>
    </location>
</feature>
<evidence type="ECO:0000313" key="3">
    <source>
        <dbReference type="EMBL" id="EME96723.1"/>
    </source>
</evidence>
<gene>
    <name evidence="3" type="ORF">H340_30076</name>
</gene>
<dbReference type="RefSeq" id="WP_004954719.1">
    <property type="nucleotide sequence ID" value="NZ_AORZ01000180.1"/>
</dbReference>
<evidence type="ECO:0000313" key="4">
    <source>
        <dbReference type="Proteomes" id="UP000011740"/>
    </source>
</evidence>
<dbReference type="EMBL" id="AORZ01000180">
    <property type="protein sequence ID" value="EME96723.1"/>
    <property type="molecule type" value="Genomic_DNA"/>
</dbReference>
<dbReference type="Proteomes" id="UP000011740">
    <property type="component" value="Unassembled WGS sequence"/>
</dbReference>
<feature type="region of interest" description="Disordered" evidence="1">
    <location>
        <begin position="138"/>
        <end position="164"/>
    </location>
</feature>
<name>M2ZVH4_STRM1</name>
<accession>M2ZVH4</accession>
<protein>
    <recommendedName>
        <fullName evidence="5">Lipoprotein</fullName>
    </recommendedName>
</protein>
<feature type="region of interest" description="Disordered" evidence="1">
    <location>
        <begin position="60"/>
        <end position="84"/>
    </location>
</feature>
<keyword evidence="2" id="KW-0732">Signal</keyword>
<evidence type="ECO:0008006" key="5">
    <source>
        <dbReference type="Google" id="ProtNLM"/>
    </source>
</evidence>
<proteinExistence type="predicted"/>
<dbReference type="AlphaFoldDB" id="M2ZVH4"/>
<sequence>MRRTRWGARSRAGVLAAGLLFCAAGCGDGGTDSDAEAGPKGGSVPAASGRALDAEALRQALPDPHGLPPGWRTGVTPPRAKEVPRARRCAEDTAHGNDCSMFHAIADAQYRAPGDSGSVYWTLLAYPDRRTAETAFANRRKAPEGTREITTPRVGDESTAYSTPAARHATPSTDMVFRVGDAVAKLTYQDADKNKDSAQVLLTLARAQADRLRRADRTTS</sequence>
<reference evidence="3 4" key="1">
    <citation type="journal article" date="2013" name="Genome Announc.">
        <title>Whole-Genome Shotgun Assembly and Analysis of the Genome of Streptomyces mobaraensis DSM 40847, a Strain for Industrial Production of Microbial Transglutaminase.</title>
        <authorList>
            <person name="Yang H."/>
            <person name="He T."/>
            <person name="Wu W."/>
            <person name="Zhu W."/>
            <person name="Lu B."/>
            <person name="Sun W."/>
        </authorList>
    </citation>
    <scope>NUCLEOTIDE SEQUENCE [LARGE SCALE GENOMIC DNA]</scope>
    <source>
        <strain evidence="3 4">DSM 40847</strain>
    </source>
</reference>
<evidence type="ECO:0000256" key="2">
    <source>
        <dbReference type="SAM" id="SignalP"/>
    </source>
</evidence>
<feature type="signal peptide" evidence="2">
    <location>
        <begin position="1"/>
        <end position="26"/>
    </location>
</feature>
<comment type="caution">
    <text evidence="3">The sequence shown here is derived from an EMBL/GenBank/DDBJ whole genome shotgun (WGS) entry which is preliminary data.</text>
</comment>
<organism evidence="3 4">
    <name type="scientific">Streptomyces mobaraensis (strain ATCC 29032 / DSM 40847 / JCM 4168 / NBRC 13819 / NCIMB 11159 / IPCR 16-22)</name>
    <dbReference type="NCBI Taxonomy" id="1223523"/>
    <lineage>
        <taxon>Bacteria</taxon>
        <taxon>Bacillati</taxon>
        <taxon>Actinomycetota</taxon>
        <taxon>Actinomycetes</taxon>
        <taxon>Kitasatosporales</taxon>
        <taxon>Streptomycetaceae</taxon>
        <taxon>Streptomyces</taxon>
    </lineage>
</organism>
<dbReference type="PATRIC" id="fig|1223523.3.peg.6108"/>
<evidence type="ECO:0000256" key="1">
    <source>
        <dbReference type="SAM" id="MobiDB-lite"/>
    </source>
</evidence>